<evidence type="ECO:0000256" key="4">
    <source>
        <dbReference type="ARBA" id="ARBA00023284"/>
    </source>
</evidence>
<gene>
    <name evidence="6" type="ORF">FGG15_02975</name>
</gene>
<evidence type="ECO:0000256" key="3">
    <source>
        <dbReference type="ARBA" id="ARBA00023157"/>
    </source>
</evidence>
<dbReference type="PROSITE" id="PS51352">
    <property type="entry name" value="THIOREDOXIN_2"/>
    <property type="match status" value="1"/>
</dbReference>
<dbReference type="Pfam" id="PF14289">
    <property type="entry name" value="DUF4369"/>
    <property type="match status" value="1"/>
</dbReference>
<dbReference type="PROSITE" id="PS00194">
    <property type="entry name" value="THIOREDOXIN_1"/>
    <property type="match status" value="1"/>
</dbReference>
<dbReference type="Proteomes" id="UP000751614">
    <property type="component" value="Unassembled WGS sequence"/>
</dbReference>
<proteinExistence type="predicted"/>
<evidence type="ECO:0000259" key="5">
    <source>
        <dbReference type="PROSITE" id="PS51352"/>
    </source>
</evidence>
<comment type="caution">
    <text evidence="6">The sequence shown here is derived from an EMBL/GenBank/DDBJ whole genome shotgun (WGS) entry which is preliminary data.</text>
</comment>
<keyword evidence="2" id="KW-0201">Cytochrome c-type biogenesis</keyword>
<comment type="subcellular location">
    <subcellularLocation>
        <location evidence="1">Cell envelope</location>
    </subcellularLocation>
</comment>
<dbReference type="EMBL" id="VCNI01000001">
    <property type="protein sequence ID" value="TMU56519.1"/>
    <property type="molecule type" value="Genomic_DNA"/>
</dbReference>
<dbReference type="SUPFAM" id="SSF52833">
    <property type="entry name" value="Thioredoxin-like"/>
    <property type="match status" value="1"/>
</dbReference>
<dbReference type="InterPro" id="IPR025380">
    <property type="entry name" value="DUF4369"/>
</dbReference>
<sequence>MRFVFLLLALLALGCSNKTKIKIDPGYEIHGQLTQFKDSTMLLLDDLVLAKTIDSTLVINNAFSLSGKVDEPGRYVLKTKYDPANPDSFKYLFFWIDNSEITIKGNYEDFRYAKVEGSKLHQLAWEFSSARADLDKKREKIVDSLRSNVGDRDELRRQMHEIDSITTAMSIQFVSQKPNNLISLELLTFVNNKFSKSELKKIYDGLDEELKQSTNGLALINYISIDKIVEEGDKMVSMTGENLKGETVDLSQVIPQNEYTILDFWAAGCGPCRLQSKQYAELYTKYREQGLEIVSFSLDKNRKTWEAASNEDNITWINMSDLKGTTGKAPMTYGVRGIPNSFLIDKNGIVIAEFFGYDKDKAPFSDELTAFFDADTNN</sequence>
<dbReference type="InterPro" id="IPR000866">
    <property type="entry name" value="AhpC/TSA"/>
</dbReference>
<feature type="domain" description="Thioredoxin" evidence="5">
    <location>
        <begin position="229"/>
        <end position="377"/>
    </location>
</feature>
<evidence type="ECO:0000313" key="6">
    <source>
        <dbReference type="EMBL" id="TMU56519.1"/>
    </source>
</evidence>
<keyword evidence="4" id="KW-0676">Redox-active center</keyword>
<dbReference type="InterPro" id="IPR050553">
    <property type="entry name" value="Thioredoxin_ResA/DsbE_sf"/>
</dbReference>
<evidence type="ECO:0000313" key="7">
    <source>
        <dbReference type="Proteomes" id="UP000751614"/>
    </source>
</evidence>
<dbReference type="PANTHER" id="PTHR42852">
    <property type="entry name" value="THIOL:DISULFIDE INTERCHANGE PROTEIN DSBE"/>
    <property type="match status" value="1"/>
</dbReference>
<dbReference type="InterPro" id="IPR013766">
    <property type="entry name" value="Thioredoxin_domain"/>
</dbReference>
<dbReference type="Pfam" id="PF00578">
    <property type="entry name" value="AhpC-TSA"/>
    <property type="match status" value="1"/>
</dbReference>
<name>A0ABY2WNF8_9FLAO</name>
<evidence type="ECO:0000256" key="1">
    <source>
        <dbReference type="ARBA" id="ARBA00004196"/>
    </source>
</evidence>
<dbReference type="Gene3D" id="3.40.30.10">
    <property type="entry name" value="Glutaredoxin"/>
    <property type="match status" value="1"/>
</dbReference>
<dbReference type="CDD" id="cd02966">
    <property type="entry name" value="TlpA_like_family"/>
    <property type="match status" value="1"/>
</dbReference>
<dbReference type="PANTHER" id="PTHR42852:SF6">
    <property type="entry name" value="THIOL:DISULFIDE INTERCHANGE PROTEIN DSBE"/>
    <property type="match status" value="1"/>
</dbReference>
<reference evidence="6 7" key="1">
    <citation type="submission" date="2019-05" db="EMBL/GenBank/DDBJ databases">
        <title>Flagellimonas sp. AsT0115, sp. nov., isolated from a marine red algae, Asparagopsis taxiformis.</title>
        <authorList>
            <person name="Kim J."/>
            <person name="Jeong S.E."/>
            <person name="Jeon C.O."/>
        </authorList>
    </citation>
    <scope>NUCLEOTIDE SEQUENCE [LARGE SCALE GENOMIC DNA]</scope>
    <source>
        <strain evidence="6 7">AsT0115</strain>
    </source>
</reference>
<organism evidence="6 7">
    <name type="scientific">Flagellimonas algicola</name>
    <dbReference type="NCBI Taxonomy" id="2583815"/>
    <lineage>
        <taxon>Bacteria</taxon>
        <taxon>Pseudomonadati</taxon>
        <taxon>Bacteroidota</taxon>
        <taxon>Flavobacteriia</taxon>
        <taxon>Flavobacteriales</taxon>
        <taxon>Flavobacteriaceae</taxon>
        <taxon>Flagellimonas</taxon>
    </lineage>
</organism>
<keyword evidence="3" id="KW-1015">Disulfide bond</keyword>
<protein>
    <submittedName>
        <fullName evidence="6">AhpC/TSA family protein</fullName>
    </submittedName>
</protein>
<accession>A0ABY2WNF8</accession>
<keyword evidence="7" id="KW-1185">Reference proteome</keyword>
<dbReference type="InterPro" id="IPR017937">
    <property type="entry name" value="Thioredoxin_CS"/>
</dbReference>
<dbReference type="InterPro" id="IPR036249">
    <property type="entry name" value="Thioredoxin-like_sf"/>
</dbReference>
<dbReference type="PROSITE" id="PS51257">
    <property type="entry name" value="PROKAR_LIPOPROTEIN"/>
    <property type="match status" value="1"/>
</dbReference>
<dbReference type="RefSeq" id="WP_138833055.1">
    <property type="nucleotide sequence ID" value="NZ_VCNI01000001.1"/>
</dbReference>
<evidence type="ECO:0000256" key="2">
    <source>
        <dbReference type="ARBA" id="ARBA00022748"/>
    </source>
</evidence>